<dbReference type="Pfam" id="PF08240">
    <property type="entry name" value="ADH_N"/>
    <property type="match status" value="1"/>
</dbReference>
<dbReference type="InterPro" id="IPR020843">
    <property type="entry name" value="ER"/>
</dbReference>
<sequence>MKTTIFVQPGKVELKEVPLPTIQAPDDVLIKVLRTCVCGSDLWAYRGLEEKAIASINGGHEALGIVQEVGDAVTTVQAGDLVIAPFTHGCGHCAACRAGFDGCCQNHADNFSDGDQGEYIRYQHGDWSLVKVPGKAQDYSPEMLNSLLTLADVMATGYHAAKVAEVQAGSRVAVIGDGAVGLCGVIATQMLGAQQIILLGHHQDHQALAQEFGATDFVTSTDPEIVAQTVVQLTQQEGVSAVLECVGNQTAIDTALQICRPGAIIGRVGLPHTQPLDAATAFYQNIRFAGGPASVTTYDKEVLLKAVLDGSIHPGRVFNQEFTLDQIDAAYQAMVKRQAIKSLVVVAEA</sequence>
<dbReference type="GO" id="GO:0016491">
    <property type="term" value="F:oxidoreductase activity"/>
    <property type="evidence" value="ECO:0007669"/>
    <property type="project" value="InterPro"/>
</dbReference>
<dbReference type="Gene3D" id="3.40.50.720">
    <property type="entry name" value="NAD(P)-binding Rossmann-like Domain"/>
    <property type="match status" value="1"/>
</dbReference>
<evidence type="ECO:0000313" key="5">
    <source>
        <dbReference type="EMBL" id="NVY96099.1"/>
    </source>
</evidence>
<keyword evidence="6" id="KW-1185">Reference proteome</keyword>
<dbReference type="PANTHER" id="PTHR42813:SF2">
    <property type="entry name" value="DEHYDROGENASE, ZINC-CONTAINING, PUTATIVE (AFU_ORTHOLOGUE AFUA_2G02810)-RELATED"/>
    <property type="match status" value="1"/>
</dbReference>
<organism evidence="5 6">
    <name type="scientific">Bombilactobacillus apium</name>
    <dbReference type="NCBI Taxonomy" id="2675299"/>
    <lineage>
        <taxon>Bacteria</taxon>
        <taxon>Bacillati</taxon>
        <taxon>Bacillota</taxon>
        <taxon>Bacilli</taxon>
        <taxon>Lactobacillales</taxon>
        <taxon>Lactobacillaceae</taxon>
        <taxon>Bombilactobacillus</taxon>
    </lineage>
</organism>
<dbReference type="Gene3D" id="3.90.180.10">
    <property type="entry name" value="Medium-chain alcohol dehydrogenases, catalytic domain"/>
    <property type="match status" value="1"/>
</dbReference>
<keyword evidence="2" id="KW-0479">Metal-binding</keyword>
<evidence type="ECO:0000256" key="3">
    <source>
        <dbReference type="ARBA" id="ARBA00022833"/>
    </source>
</evidence>
<dbReference type="EMBL" id="JABZEC010000002">
    <property type="protein sequence ID" value="NVY96099.1"/>
    <property type="molecule type" value="Genomic_DNA"/>
</dbReference>
<name>A0A850QZA3_9LACO</name>
<keyword evidence="3" id="KW-0862">Zinc</keyword>
<gene>
    <name evidence="5" type="ORF">HU830_02730</name>
</gene>
<dbReference type="Proteomes" id="UP000563523">
    <property type="component" value="Unassembled WGS sequence"/>
</dbReference>
<dbReference type="PANTHER" id="PTHR42813">
    <property type="entry name" value="ZINC-TYPE ALCOHOL DEHYDROGENASE-LIKE"/>
    <property type="match status" value="1"/>
</dbReference>
<feature type="domain" description="Enoyl reductase (ER)" evidence="4">
    <location>
        <begin position="10"/>
        <end position="344"/>
    </location>
</feature>
<evidence type="ECO:0000313" key="6">
    <source>
        <dbReference type="Proteomes" id="UP000563523"/>
    </source>
</evidence>
<dbReference type="InterPro" id="IPR013154">
    <property type="entry name" value="ADH-like_N"/>
</dbReference>
<dbReference type="InterPro" id="IPR036291">
    <property type="entry name" value="NAD(P)-bd_dom_sf"/>
</dbReference>
<dbReference type="SUPFAM" id="SSF51735">
    <property type="entry name" value="NAD(P)-binding Rossmann-fold domains"/>
    <property type="match status" value="1"/>
</dbReference>
<dbReference type="Pfam" id="PF00107">
    <property type="entry name" value="ADH_zinc_N"/>
    <property type="match status" value="1"/>
</dbReference>
<accession>A0A850QZA3</accession>
<dbReference type="InterPro" id="IPR011032">
    <property type="entry name" value="GroES-like_sf"/>
</dbReference>
<evidence type="ECO:0000259" key="4">
    <source>
        <dbReference type="SMART" id="SM00829"/>
    </source>
</evidence>
<comment type="cofactor">
    <cofactor evidence="1">
        <name>Zn(2+)</name>
        <dbReference type="ChEBI" id="CHEBI:29105"/>
    </cofactor>
</comment>
<dbReference type="RefSeq" id="WP_176942261.1">
    <property type="nucleotide sequence ID" value="NZ_JABZEC010000002.1"/>
</dbReference>
<protein>
    <submittedName>
        <fullName evidence="5">Alcohol dehydrogenase catalytic domain-containing protein</fullName>
    </submittedName>
</protein>
<proteinExistence type="predicted"/>
<reference evidence="5 6" key="1">
    <citation type="submission" date="2020-06" db="EMBL/GenBank/DDBJ databases">
        <authorList>
            <person name="Kang J."/>
        </authorList>
    </citation>
    <scope>NUCLEOTIDE SEQUENCE [LARGE SCALE GENOMIC DNA]</scope>
    <source>
        <strain evidence="5 6">DCY120</strain>
    </source>
</reference>
<dbReference type="SUPFAM" id="SSF50129">
    <property type="entry name" value="GroES-like"/>
    <property type="match status" value="1"/>
</dbReference>
<dbReference type="SMART" id="SM00829">
    <property type="entry name" value="PKS_ER"/>
    <property type="match status" value="1"/>
</dbReference>
<comment type="caution">
    <text evidence="5">The sequence shown here is derived from an EMBL/GenBank/DDBJ whole genome shotgun (WGS) entry which is preliminary data.</text>
</comment>
<evidence type="ECO:0000256" key="1">
    <source>
        <dbReference type="ARBA" id="ARBA00001947"/>
    </source>
</evidence>
<dbReference type="AlphaFoldDB" id="A0A850QZA3"/>
<dbReference type="InterPro" id="IPR013149">
    <property type="entry name" value="ADH-like_C"/>
</dbReference>
<dbReference type="GO" id="GO:0046872">
    <property type="term" value="F:metal ion binding"/>
    <property type="evidence" value="ECO:0007669"/>
    <property type="project" value="UniProtKB-KW"/>
</dbReference>
<evidence type="ECO:0000256" key="2">
    <source>
        <dbReference type="ARBA" id="ARBA00022723"/>
    </source>
</evidence>